<dbReference type="Proteomes" id="UP000887579">
    <property type="component" value="Unplaced"/>
</dbReference>
<reference evidence="2" key="1">
    <citation type="submission" date="2022-11" db="UniProtKB">
        <authorList>
            <consortium name="WormBaseParasite"/>
        </authorList>
    </citation>
    <scope>IDENTIFICATION</scope>
</reference>
<sequence>MKFLLFILLCVFACNAQKGNPLCTPALKQQVKDCYNNSIFTSDELPFRDNFATIFVNLTNLREMCDARNQLNACISEEAKESCLNEKVFAEIQFEKKQNAEKNGRNAITNFRQLEYICSEGGVNVLHEQHICIGIQGDLCPPDYSTCASAEGHAMCVTNVIEKHCGPAAGCFAKKFTKLQACYASDRCDNCDDLFNGNNNLINGICDADTKNAGNSFVLSFVLPVIILFSI</sequence>
<accession>A0AC34GYU8</accession>
<dbReference type="WBParaSite" id="ES5_v2.g9631.t1">
    <property type="protein sequence ID" value="ES5_v2.g9631.t1"/>
    <property type="gene ID" value="ES5_v2.g9631"/>
</dbReference>
<name>A0AC34GYU8_9BILA</name>
<evidence type="ECO:0000313" key="2">
    <source>
        <dbReference type="WBParaSite" id="ES5_v2.g9631.t1"/>
    </source>
</evidence>
<organism evidence="1 2">
    <name type="scientific">Panagrolaimus sp. ES5</name>
    <dbReference type="NCBI Taxonomy" id="591445"/>
    <lineage>
        <taxon>Eukaryota</taxon>
        <taxon>Metazoa</taxon>
        <taxon>Ecdysozoa</taxon>
        <taxon>Nematoda</taxon>
        <taxon>Chromadorea</taxon>
        <taxon>Rhabditida</taxon>
        <taxon>Tylenchina</taxon>
        <taxon>Panagrolaimomorpha</taxon>
        <taxon>Panagrolaimoidea</taxon>
        <taxon>Panagrolaimidae</taxon>
        <taxon>Panagrolaimus</taxon>
    </lineage>
</organism>
<evidence type="ECO:0000313" key="1">
    <source>
        <dbReference type="Proteomes" id="UP000887579"/>
    </source>
</evidence>
<protein>
    <submittedName>
        <fullName evidence="2">Uncharacterized protein</fullName>
    </submittedName>
</protein>
<proteinExistence type="predicted"/>